<dbReference type="InterPro" id="IPR036388">
    <property type="entry name" value="WH-like_DNA-bd_sf"/>
</dbReference>
<dbReference type="InterPro" id="IPR036390">
    <property type="entry name" value="WH_DNA-bd_sf"/>
</dbReference>
<keyword evidence="4" id="KW-0067">ATP-binding</keyword>
<reference evidence="6 7" key="1">
    <citation type="submission" date="2015-03" db="EMBL/GenBank/DDBJ databases">
        <authorList>
            <consortium name="Pathogen Informatics"/>
            <person name="Murphy D."/>
        </authorList>
    </citation>
    <scope>NUCLEOTIDE SEQUENCE [LARGE SCALE GENOMIC DNA]</scope>
    <source>
        <strain evidence="6 7">IP27818</strain>
    </source>
</reference>
<gene>
    <name evidence="6" type="ORF">ERS137939_04080</name>
</gene>
<dbReference type="InterPro" id="IPR004968">
    <property type="entry name" value="DNA_primase/NTPase_C"/>
</dbReference>
<dbReference type="Pfam" id="PF08706">
    <property type="entry name" value="D5_N"/>
    <property type="match status" value="1"/>
</dbReference>
<evidence type="ECO:0000256" key="2">
    <source>
        <dbReference type="ARBA" id="ARBA00022801"/>
    </source>
</evidence>
<accession>A0A9P1PZ50</accession>
<evidence type="ECO:0000256" key="1">
    <source>
        <dbReference type="ARBA" id="ARBA00022741"/>
    </source>
</evidence>
<organism evidence="6 7">
    <name type="scientific">Yersinia enterocolitica</name>
    <dbReference type="NCBI Taxonomy" id="630"/>
    <lineage>
        <taxon>Bacteria</taxon>
        <taxon>Pseudomonadati</taxon>
        <taxon>Pseudomonadota</taxon>
        <taxon>Gammaproteobacteria</taxon>
        <taxon>Enterobacterales</taxon>
        <taxon>Yersiniaceae</taxon>
        <taxon>Yersinia</taxon>
    </lineage>
</organism>
<dbReference type="InterPro" id="IPR014818">
    <property type="entry name" value="Phage/plasmid_primase_P4_C"/>
</dbReference>
<keyword evidence="3" id="KW-0347">Helicase</keyword>
<evidence type="ECO:0000259" key="5">
    <source>
        <dbReference type="PROSITE" id="PS51206"/>
    </source>
</evidence>
<protein>
    <submittedName>
        <fullName evidence="6">P4 family phage/plasmid primase</fullName>
    </submittedName>
</protein>
<dbReference type="AlphaFoldDB" id="A0A9P1PZ50"/>
<dbReference type="InterPro" id="IPR045455">
    <property type="entry name" value="NrS-1_pol-like_helicase"/>
</dbReference>
<sequence length="585" mass="64822">MKYAPNVKHLPKDKVTEAVIFAGSKAWEMAKAYQKNNSDDDVPPVVLDHQQLGELENLKIIDKGRMFARVYQAGIIDQARISQILQKLAKAKVKQAQLYNEAGELLEDWTPQLQEITTSQRTVIHSHDSATPALNQMGASQRGQVLLAHYGGELAIDSDSDTVHHYNGVIWEPVTDKELQREMASIFSEAEVAYSQSGVKSAVDTMKLSLPQMGTPSRQMIGFNNGVFDLKTGTFREHRRDDWLLIASGVDFSPPEEGETLTTHAPHFWRWLNHSVSGNTRKADRVLAALYMVMANRYDWQLFLEITGAGGSGKSVFAEICTLLAGRGNTVSANMKALEEARERALLVGYSLIIMPDMARYAGDGAGIKAITGGDKVAIDPKHKAPYSVRIPAVVLAVNNNAMTFSDRSGGISRRRVIFNFSEVVPENERDPQLAEKIEGELAVIIRHLLARFAHQNEAKQLLYEQQKSEEALAIKREGDSLVDFCGYLTAAAECNGMLVGNAEIVPFNPWRYLYHAYLAYMRGNGLGKPVSLTRFGTDMCGAMAEYGAKYLKRKTMYGVRSNVSIKEDANEWMPAATGGVKQDD</sequence>
<keyword evidence="1" id="KW-0547">Nucleotide-binding</keyword>
<dbReference type="InterPro" id="IPR014015">
    <property type="entry name" value="Helicase_SF3_DNA-vir"/>
</dbReference>
<dbReference type="Proteomes" id="UP000041356">
    <property type="component" value="Unassembled WGS sequence"/>
</dbReference>
<evidence type="ECO:0000256" key="3">
    <source>
        <dbReference type="ARBA" id="ARBA00022806"/>
    </source>
</evidence>
<evidence type="ECO:0000256" key="4">
    <source>
        <dbReference type="ARBA" id="ARBA00022840"/>
    </source>
</evidence>
<dbReference type="SUPFAM" id="SSF46785">
    <property type="entry name" value="Winged helix' DNA-binding domain"/>
    <property type="match status" value="1"/>
</dbReference>
<feature type="domain" description="SF3 helicase" evidence="5">
    <location>
        <begin position="281"/>
        <end position="434"/>
    </location>
</feature>
<evidence type="ECO:0000313" key="7">
    <source>
        <dbReference type="Proteomes" id="UP000041356"/>
    </source>
</evidence>
<evidence type="ECO:0000313" key="6">
    <source>
        <dbReference type="EMBL" id="CNG45634.1"/>
    </source>
</evidence>
<dbReference type="EMBL" id="CPZF01000014">
    <property type="protein sequence ID" value="CNG45634.1"/>
    <property type="molecule type" value="Genomic_DNA"/>
</dbReference>
<dbReference type="RefSeq" id="WP_050132196.1">
    <property type="nucleotide sequence ID" value="NZ_CAKODN010000055.1"/>
</dbReference>
<comment type="caution">
    <text evidence="6">The sequence shown here is derived from an EMBL/GenBank/DDBJ whole genome shotgun (WGS) entry which is preliminary data.</text>
</comment>
<dbReference type="SUPFAM" id="SSF52540">
    <property type="entry name" value="P-loop containing nucleoside triphosphate hydrolases"/>
    <property type="match status" value="1"/>
</dbReference>
<name>A0A9P1PZ50_YEREN</name>
<keyword evidence="2" id="KW-0378">Hydrolase</keyword>
<proteinExistence type="predicted"/>
<dbReference type="Pfam" id="PF19263">
    <property type="entry name" value="DUF5906"/>
    <property type="match status" value="1"/>
</dbReference>
<dbReference type="GO" id="GO:0016787">
    <property type="term" value="F:hydrolase activity"/>
    <property type="evidence" value="ECO:0007669"/>
    <property type="project" value="UniProtKB-KW"/>
</dbReference>
<dbReference type="GO" id="GO:0005524">
    <property type="term" value="F:ATP binding"/>
    <property type="evidence" value="ECO:0007669"/>
    <property type="project" value="UniProtKB-KW"/>
</dbReference>
<dbReference type="SMART" id="SM00885">
    <property type="entry name" value="D5_N"/>
    <property type="match status" value="1"/>
</dbReference>
<dbReference type="GO" id="GO:0004386">
    <property type="term" value="F:helicase activity"/>
    <property type="evidence" value="ECO:0007669"/>
    <property type="project" value="UniProtKB-KW"/>
</dbReference>
<dbReference type="Gene3D" id="3.40.50.300">
    <property type="entry name" value="P-loop containing nucleotide triphosphate hydrolases"/>
    <property type="match status" value="1"/>
</dbReference>
<dbReference type="Pfam" id="PF03288">
    <property type="entry name" value="Pox_D5"/>
    <property type="match status" value="1"/>
</dbReference>
<dbReference type="Gene3D" id="1.10.10.10">
    <property type="entry name" value="Winged helix-like DNA-binding domain superfamily/Winged helix DNA-binding domain"/>
    <property type="match status" value="1"/>
</dbReference>
<dbReference type="InterPro" id="IPR027417">
    <property type="entry name" value="P-loop_NTPase"/>
</dbReference>
<dbReference type="PANTHER" id="PTHR35372">
    <property type="entry name" value="ATP BINDING PROTEIN-RELATED"/>
    <property type="match status" value="1"/>
</dbReference>
<dbReference type="PANTHER" id="PTHR35372:SF2">
    <property type="entry name" value="SF3 HELICASE DOMAIN-CONTAINING PROTEIN"/>
    <property type="match status" value="1"/>
</dbReference>
<dbReference type="PROSITE" id="PS51206">
    <property type="entry name" value="SF3_HELICASE_1"/>
    <property type="match status" value="1"/>
</dbReference>
<dbReference type="InterPro" id="IPR051620">
    <property type="entry name" value="ORF904-like_C"/>
</dbReference>